<dbReference type="Proteomes" id="UP000578686">
    <property type="component" value="Unassembled WGS sequence"/>
</dbReference>
<sequence>MTTTDGVPGWFPGGPPRPTAGVRLFCLPYAGGGASAYHDWPEALGPEVDVVPLQPPGRGERRDEPPHRDMARLVADAAEALAPRLDGTPYVLFGHSMGALVAYELACRLRELGTTAPEQLIVSSHRAPQARWPGYTDDTVSETQAAEMLRLFAGPSPDAPGPAGPVRPLLISDLTLCARYHHHDHDPLTMPLTALGGARDPLVPPATLAAWRVHTTGPFRRRLLPGGHFPLRDRLAPVRELLRTARPAQPAGRPPGEPRPATAAGGTRGPHRHHAARRTRPAEEHDRAGGER</sequence>
<proteinExistence type="inferred from homology"/>
<protein>
    <submittedName>
        <fullName evidence="5">Thioesterase</fullName>
    </submittedName>
</protein>
<comment type="similarity">
    <text evidence="1">Belongs to the thioesterase family.</text>
</comment>
<gene>
    <name evidence="5" type="ORF">HCN56_02620</name>
</gene>
<dbReference type="SUPFAM" id="SSF53474">
    <property type="entry name" value="alpha/beta-Hydrolases"/>
    <property type="match status" value="1"/>
</dbReference>
<evidence type="ECO:0000313" key="5">
    <source>
        <dbReference type="EMBL" id="NJQ04502.1"/>
    </source>
</evidence>
<dbReference type="RefSeq" id="WP_167967798.1">
    <property type="nucleotide sequence ID" value="NZ_BHZG01000013.1"/>
</dbReference>
<feature type="compositionally biased region" description="Basic and acidic residues" evidence="3">
    <location>
        <begin position="280"/>
        <end position="292"/>
    </location>
</feature>
<feature type="compositionally biased region" description="Basic residues" evidence="3">
    <location>
        <begin position="269"/>
        <end position="279"/>
    </location>
</feature>
<dbReference type="AlphaFoldDB" id="A0A7X6CXR5"/>
<dbReference type="GO" id="GO:0008610">
    <property type="term" value="P:lipid biosynthetic process"/>
    <property type="evidence" value="ECO:0007669"/>
    <property type="project" value="TreeGrafter"/>
</dbReference>
<reference evidence="5 6" key="1">
    <citation type="submission" date="2020-03" db="EMBL/GenBank/DDBJ databases">
        <title>Draft genome of Streptomyces sp. ventii, isolated from the Axial Seamount in the Pacific Ocean, and resequencing of the two type strains Streptomyces lonarensis strain NCL 716 and Streptomyces bohaiensis strain 11A07.</title>
        <authorList>
            <person name="Loughran R.M."/>
            <person name="Pfannmuller K.M."/>
            <person name="Wasson B.J."/>
            <person name="Deadmond M.C."/>
            <person name="Paddock B.E."/>
            <person name="Koyack M.J."/>
            <person name="Gallegos D.A."/>
            <person name="Mitchell E.A."/>
            <person name="Ushijima B."/>
            <person name="Saw J.H."/>
            <person name="Mcphail K.L."/>
            <person name="Videau P."/>
        </authorList>
    </citation>
    <scope>NUCLEOTIDE SEQUENCE [LARGE SCALE GENOMIC DNA]</scope>
    <source>
        <strain evidence="5 6">NCL716</strain>
    </source>
</reference>
<dbReference type="PANTHER" id="PTHR11487:SF0">
    <property type="entry name" value="S-ACYL FATTY ACID SYNTHASE THIOESTERASE, MEDIUM CHAIN"/>
    <property type="match status" value="1"/>
</dbReference>
<dbReference type="InterPro" id="IPR001031">
    <property type="entry name" value="Thioesterase"/>
</dbReference>
<evidence type="ECO:0000256" key="1">
    <source>
        <dbReference type="ARBA" id="ARBA00007169"/>
    </source>
</evidence>
<evidence type="ECO:0000313" key="6">
    <source>
        <dbReference type="Proteomes" id="UP000578686"/>
    </source>
</evidence>
<keyword evidence="2" id="KW-0378">Hydrolase</keyword>
<accession>A0A7X6CXR5</accession>
<dbReference type="Gene3D" id="3.40.50.1820">
    <property type="entry name" value="alpha/beta hydrolase"/>
    <property type="match status" value="1"/>
</dbReference>
<keyword evidence="6" id="KW-1185">Reference proteome</keyword>
<dbReference type="InterPro" id="IPR012223">
    <property type="entry name" value="TEII"/>
</dbReference>
<dbReference type="GO" id="GO:0016787">
    <property type="term" value="F:hydrolase activity"/>
    <property type="evidence" value="ECO:0007669"/>
    <property type="project" value="UniProtKB-KW"/>
</dbReference>
<dbReference type="PANTHER" id="PTHR11487">
    <property type="entry name" value="THIOESTERASE"/>
    <property type="match status" value="1"/>
</dbReference>
<dbReference type="InterPro" id="IPR029058">
    <property type="entry name" value="AB_hydrolase_fold"/>
</dbReference>
<dbReference type="SMART" id="SM00824">
    <property type="entry name" value="PKS_TE"/>
    <property type="match status" value="1"/>
</dbReference>
<dbReference type="EMBL" id="JAAVJD010000008">
    <property type="protein sequence ID" value="NJQ04502.1"/>
    <property type="molecule type" value="Genomic_DNA"/>
</dbReference>
<feature type="region of interest" description="Disordered" evidence="3">
    <location>
        <begin position="245"/>
        <end position="292"/>
    </location>
</feature>
<dbReference type="InterPro" id="IPR020802">
    <property type="entry name" value="TesA-like"/>
</dbReference>
<evidence type="ECO:0000259" key="4">
    <source>
        <dbReference type="SMART" id="SM00824"/>
    </source>
</evidence>
<comment type="caution">
    <text evidence="5">The sequence shown here is derived from an EMBL/GenBank/DDBJ whole genome shotgun (WGS) entry which is preliminary data.</text>
</comment>
<organism evidence="5 6">
    <name type="scientific">Streptomyces lonarensis</name>
    <dbReference type="NCBI Taxonomy" id="700599"/>
    <lineage>
        <taxon>Bacteria</taxon>
        <taxon>Bacillati</taxon>
        <taxon>Actinomycetota</taxon>
        <taxon>Actinomycetes</taxon>
        <taxon>Kitasatosporales</taxon>
        <taxon>Streptomycetaceae</taxon>
        <taxon>Streptomyces</taxon>
    </lineage>
</organism>
<evidence type="ECO:0000256" key="2">
    <source>
        <dbReference type="ARBA" id="ARBA00022801"/>
    </source>
</evidence>
<evidence type="ECO:0000256" key="3">
    <source>
        <dbReference type="SAM" id="MobiDB-lite"/>
    </source>
</evidence>
<name>A0A7X6CXR5_9ACTN</name>
<feature type="domain" description="Thioesterase TesA-like" evidence="4">
    <location>
        <begin position="25"/>
        <end position="242"/>
    </location>
</feature>
<dbReference type="Pfam" id="PF00975">
    <property type="entry name" value="Thioesterase"/>
    <property type="match status" value="1"/>
</dbReference>